<dbReference type="Gene3D" id="3.50.50.60">
    <property type="entry name" value="FAD/NAD(P)-binding domain"/>
    <property type="match status" value="1"/>
</dbReference>
<keyword evidence="1" id="KW-0285">Flavoprotein</keyword>
<evidence type="ECO:0000313" key="5">
    <source>
        <dbReference type="EMBL" id="HHS52805.1"/>
    </source>
</evidence>
<dbReference type="SUPFAM" id="SSF56425">
    <property type="entry name" value="Succinate dehydrogenase/fumarate reductase flavoprotein, catalytic domain"/>
    <property type="match status" value="1"/>
</dbReference>
<dbReference type="Gene3D" id="3.90.700.10">
    <property type="entry name" value="Succinate dehydrogenase/fumarate reductase flavoprotein, catalytic domain"/>
    <property type="match status" value="1"/>
</dbReference>
<evidence type="ECO:0000256" key="1">
    <source>
        <dbReference type="ARBA" id="ARBA00022630"/>
    </source>
</evidence>
<dbReference type="Pfam" id="PF00890">
    <property type="entry name" value="FAD_binding_2"/>
    <property type="match status" value="1"/>
</dbReference>
<dbReference type="PRINTS" id="PR00411">
    <property type="entry name" value="PNDRDTASEI"/>
</dbReference>
<protein>
    <submittedName>
        <fullName evidence="5">FAD-dependent oxidoreductase</fullName>
    </submittedName>
</protein>
<sequence>MYPQSMQESIKKLNETRNFRMTQKIPLLTPEAKQDLLKRFHPDYIEQAMREIKVGPNKGERTPHEFADLFEAYSLIDPQKIEIKKPDIETDVLIIGGGGAGCAAALEAQAAGAKVLLVTKLRIADANTTMAQGGIQAADKPNDSPAIHYLDVMGGGGYKNVPDLVRALVMDAPEIIAWLEELGVMFDKSPDGTMQTIHGGGTSRKRMHACRDYTGLEIMRCIKDEIINRQVKIMEFTSAIELLTDEDGRCAGALLLNMENGQLLVAQAKATIIATGGAGRLHVQGFPTSNHYGATADGLVIAYRAGAKLVFMDTIQYHPTGVAFPTQIVGQLITEKTRSIGAQLVNAEGERFIYELETRDTVASAIIRECKERKKGVTTPTGDSGVWLDTPLIEIVSGPGTILKQLPAMYRQFINFGIDMTKEPILTYPTQHYQNGGILINDKGESNIPGLYVAGEAAGGIHGRNRLMGNSLLDILVFGRRAGRASAQVALGLFPNKKNSKIGLTHIIKYHQELEAIGIPKERKSPKLLPDYRPAPFKGHFTFLDRLNM</sequence>
<name>A0A7C6A9X3_UNCW3</name>
<reference evidence="5" key="1">
    <citation type="journal article" date="2020" name="mSystems">
        <title>Genome- and Community-Level Interaction Insights into Carbon Utilization and Element Cycling Functions of Hydrothermarchaeota in Hydrothermal Sediment.</title>
        <authorList>
            <person name="Zhou Z."/>
            <person name="Liu Y."/>
            <person name="Xu W."/>
            <person name="Pan J."/>
            <person name="Luo Z.H."/>
            <person name="Li M."/>
        </authorList>
    </citation>
    <scope>NUCLEOTIDE SEQUENCE [LARGE SCALE GENOMIC DNA]</scope>
    <source>
        <strain evidence="5">SpSt-876</strain>
    </source>
</reference>
<feature type="domain" description="FAD-dependent oxidoreductase 2 FAD-binding" evidence="4">
    <location>
        <begin position="91"/>
        <end position="472"/>
    </location>
</feature>
<dbReference type="SUPFAM" id="SSF51905">
    <property type="entry name" value="FAD/NAD(P)-binding domain"/>
    <property type="match status" value="1"/>
</dbReference>
<feature type="active site" description="Proton acceptor" evidence="3">
    <location>
        <position position="368"/>
    </location>
</feature>
<evidence type="ECO:0000259" key="4">
    <source>
        <dbReference type="Pfam" id="PF00890"/>
    </source>
</evidence>
<dbReference type="PANTHER" id="PTHR11632:SF51">
    <property type="entry name" value="SUCCINATE DEHYDROGENASE [UBIQUINONE] FLAVOPROTEIN SUBUNIT, MITOCHONDRIAL"/>
    <property type="match status" value="1"/>
</dbReference>
<organism evidence="5">
    <name type="scientific">candidate division WOR-3 bacterium</name>
    <dbReference type="NCBI Taxonomy" id="2052148"/>
    <lineage>
        <taxon>Bacteria</taxon>
        <taxon>Bacteria division WOR-3</taxon>
    </lineage>
</organism>
<dbReference type="PANTHER" id="PTHR11632">
    <property type="entry name" value="SUCCINATE DEHYDROGENASE 2 FLAVOPROTEIN SUBUNIT"/>
    <property type="match status" value="1"/>
</dbReference>
<accession>A0A7C6A9X3</accession>
<evidence type="ECO:0000256" key="3">
    <source>
        <dbReference type="PIRSR" id="PIRSR630664-50"/>
    </source>
</evidence>
<proteinExistence type="predicted"/>
<evidence type="ECO:0000256" key="2">
    <source>
        <dbReference type="ARBA" id="ARBA00023002"/>
    </source>
</evidence>
<dbReference type="GO" id="GO:0016491">
    <property type="term" value="F:oxidoreductase activity"/>
    <property type="evidence" value="ECO:0007669"/>
    <property type="project" value="UniProtKB-KW"/>
</dbReference>
<dbReference type="InterPro" id="IPR003953">
    <property type="entry name" value="FAD-dep_OxRdtase_2_FAD-bd"/>
</dbReference>
<comment type="caution">
    <text evidence="5">The sequence shown here is derived from an EMBL/GenBank/DDBJ whole genome shotgun (WGS) entry which is preliminary data.</text>
</comment>
<dbReference type="InterPro" id="IPR036188">
    <property type="entry name" value="FAD/NAD-bd_sf"/>
</dbReference>
<dbReference type="AlphaFoldDB" id="A0A7C6A9X3"/>
<dbReference type="InterPro" id="IPR030664">
    <property type="entry name" value="SdhA/FrdA/AprA"/>
</dbReference>
<keyword evidence="2" id="KW-0560">Oxidoreductase</keyword>
<dbReference type="PRINTS" id="PR00368">
    <property type="entry name" value="FADPNR"/>
</dbReference>
<gene>
    <name evidence="5" type="ORF">ENW73_08125</name>
</gene>
<dbReference type="InterPro" id="IPR027477">
    <property type="entry name" value="Succ_DH/fumarate_Rdtase_cat_sf"/>
</dbReference>
<dbReference type="EMBL" id="DTLI01000194">
    <property type="protein sequence ID" value="HHS52805.1"/>
    <property type="molecule type" value="Genomic_DNA"/>
</dbReference>